<dbReference type="GO" id="GO:0005886">
    <property type="term" value="C:plasma membrane"/>
    <property type="evidence" value="ECO:0007669"/>
    <property type="project" value="TreeGrafter"/>
</dbReference>
<evidence type="ECO:0000256" key="2">
    <source>
        <dbReference type="ARBA" id="ARBA00022692"/>
    </source>
</evidence>
<feature type="transmembrane region" description="Helical" evidence="8">
    <location>
        <begin position="46"/>
        <end position="68"/>
    </location>
</feature>
<evidence type="ECO:0000256" key="6">
    <source>
        <dbReference type="ARBA" id="ARBA00023170"/>
    </source>
</evidence>
<evidence type="ECO:0000313" key="12">
    <source>
        <dbReference type="EMBL" id="CAF1457925.1"/>
    </source>
</evidence>
<evidence type="ECO:0000259" key="9">
    <source>
        <dbReference type="PROSITE" id="PS50262"/>
    </source>
</evidence>
<feature type="transmembrane region" description="Helical" evidence="8">
    <location>
        <begin position="218"/>
        <end position="243"/>
    </location>
</feature>
<dbReference type="OrthoDB" id="10036207at2759"/>
<dbReference type="Gene3D" id="1.20.1070.10">
    <property type="entry name" value="Rhodopsin 7-helix transmembrane proteins"/>
    <property type="match status" value="1"/>
</dbReference>
<feature type="transmembrane region" description="Helical" evidence="8">
    <location>
        <begin position="13"/>
        <end position="37"/>
    </location>
</feature>
<dbReference type="EMBL" id="CAJNOI010000079">
    <property type="protein sequence ID" value="CAF1016376.1"/>
    <property type="molecule type" value="Genomic_DNA"/>
</dbReference>
<feature type="transmembrane region" description="Helical" evidence="8">
    <location>
        <begin position="88"/>
        <end position="107"/>
    </location>
</feature>
<keyword evidence="2 8" id="KW-0812">Transmembrane</keyword>
<feature type="transmembrane region" description="Helical" evidence="8">
    <location>
        <begin position="263"/>
        <end position="282"/>
    </location>
</feature>
<evidence type="ECO:0000313" key="13">
    <source>
        <dbReference type="Proteomes" id="UP000663832"/>
    </source>
</evidence>
<gene>
    <name evidence="10" type="ORF">BJG266_LOCUS16750</name>
    <name evidence="11" type="ORF">QVE165_LOCUS38481</name>
    <name evidence="12" type="ORF">QVE165_LOCUS40734</name>
</gene>
<dbReference type="SUPFAM" id="SSF81321">
    <property type="entry name" value="Family A G protein-coupled receptor-like"/>
    <property type="match status" value="1"/>
</dbReference>
<evidence type="ECO:0000256" key="4">
    <source>
        <dbReference type="ARBA" id="ARBA00023040"/>
    </source>
</evidence>
<dbReference type="EMBL" id="CAJNOM010000414">
    <property type="protein sequence ID" value="CAF1424064.1"/>
    <property type="molecule type" value="Genomic_DNA"/>
</dbReference>
<dbReference type="PROSITE" id="PS50262">
    <property type="entry name" value="G_PROTEIN_RECEP_F1_2"/>
    <property type="match status" value="1"/>
</dbReference>
<keyword evidence="13" id="KW-1185">Reference proteome</keyword>
<keyword evidence="7" id="KW-0807">Transducer</keyword>
<reference evidence="10" key="1">
    <citation type="submission" date="2021-02" db="EMBL/GenBank/DDBJ databases">
        <authorList>
            <person name="Nowell W R."/>
        </authorList>
    </citation>
    <scope>NUCLEOTIDE SEQUENCE</scope>
</reference>
<dbReference type="EMBL" id="CAJNOM010000474">
    <property type="protein sequence ID" value="CAF1457925.1"/>
    <property type="molecule type" value="Genomic_DNA"/>
</dbReference>
<dbReference type="PANTHER" id="PTHR24243:SF230">
    <property type="entry name" value="G-PROTEIN COUPLED RECEPTORS FAMILY 1 PROFILE DOMAIN-CONTAINING PROTEIN"/>
    <property type="match status" value="1"/>
</dbReference>
<name>A0A814HYJ4_9BILA</name>
<comment type="subcellular location">
    <subcellularLocation>
        <location evidence="1">Membrane</location>
        <topology evidence="1">Multi-pass membrane protein</topology>
    </subcellularLocation>
</comment>
<dbReference type="Pfam" id="PF00001">
    <property type="entry name" value="7tm_1"/>
    <property type="match status" value="1"/>
</dbReference>
<dbReference type="Proteomes" id="UP000663877">
    <property type="component" value="Unassembled WGS sequence"/>
</dbReference>
<evidence type="ECO:0000256" key="3">
    <source>
        <dbReference type="ARBA" id="ARBA00022989"/>
    </source>
</evidence>
<dbReference type="InterPro" id="IPR000276">
    <property type="entry name" value="GPCR_Rhodpsn"/>
</dbReference>
<dbReference type="Proteomes" id="UP000663832">
    <property type="component" value="Unassembled WGS sequence"/>
</dbReference>
<dbReference type="PANTHER" id="PTHR24243">
    <property type="entry name" value="G-PROTEIN COUPLED RECEPTOR"/>
    <property type="match status" value="1"/>
</dbReference>
<dbReference type="AlphaFoldDB" id="A0A814HYJ4"/>
<sequence>MSSTSFANISTQFGIYVGLPLFTFGILGNLINLCLLFPTQSNPTSFLLFVSSLFNLLALSVGLLPRVLTVGFSIDGTLTILIWCKTRIFLSYIGILTSLTCICFASIDRYFVSCRSVTWRNRSKVGTAKIAIFIAILIIISINVPYILFNTIIQMQTTTKCSVINSALIFYGNYFVRPILFSVIPGTVLSITGWFTYRNLTSIVGIQVRGTFQRSLTSMLLLQIVVVIIPIIPFAVMNIYQVITASVVKTSYRTAQEALVLDITNIIFYTGNASNFYVYFISASSYRRDFVRFVLFCYSGDHWNNRIIPIIMQQHQMNETSMRTQLPRLHNKVHDQNIV</sequence>
<feature type="transmembrane region" description="Helical" evidence="8">
    <location>
        <begin position="128"/>
        <end position="149"/>
    </location>
</feature>
<feature type="domain" description="G-protein coupled receptors family 1 profile" evidence="9">
    <location>
        <begin position="28"/>
        <end position="279"/>
    </location>
</feature>
<keyword evidence="4" id="KW-0297">G-protein coupled receptor</keyword>
<evidence type="ECO:0000256" key="8">
    <source>
        <dbReference type="SAM" id="Phobius"/>
    </source>
</evidence>
<proteinExistence type="predicted"/>
<protein>
    <recommendedName>
        <fullName evidence="9">G-protein coupled receptors family 1 profile domain-containing protein</fullName>
    </recommendedName>
</protein>
<keyword evidence="6" id="KW-0675">Receptor</keyword>
<feature type="transmembrane region" description="Helical" evidence="8">
    <location>
        <begin position="175"/>
        <end position="197"/>
    </location>
</feature>
<evidence type="ECO:0000256" key="5">
    <source>
        <dbReference type="ARBA" id="ARBA00023136"/>
    </source>
</evidence>
<dbReference type="GO" id="GO:0004930">
    <property type="term" value="F:G protein-coupled receptor activity"/>
    <property type="evidence" value="ECO:0007669"/>
    <property type="project" value="UniProtKB-KW"/>
</dbReference>
<keyword evidence="5 8" id="KW-0472">Membrane</keyword>
<organism evidence="10 14">
    <name type="scientific">Adineta steineri</name>
    <dbReference type="NCBI Taxonomy" id="433720"/>
    <lineage>
        <taxon>Eukaryota</taxon>
        <taxon>Metazoa</taxon>
        <taxon>Spiralia</taxon>
        <taxon>Gnathifera</taxon>
        <taxon>Rotifera</taxon>
        <taxon>Eurotatoria</taxon>
        <taxon>Bdelloidea</taxon>
        <taxon>Adinetida</taxon>
        <taxon>Adinetidae</taxon>
        <taxon>Adineta</taxon>
    </lineage>
</organism>
<evidence type="ECO:0000256" key="7">
    <source>
        <dbReference type="ARBA" id="ARBA00023224"/>
    </source>
</evidence>
<evidence type="ECO:0000313" key="11">
    <source>
        <dbReference type="EMBL" id="CAF1424064.1"/>
    </source>
</evidence>
<accession>A0A814HYJ4</accession>
<evidence type="ECO:0000313" key="14">
    <source>
        <dbReference type="Proteomes" id="UP000663877"/>
    </source>
</evidence>
<dbReference type="InterPro" id="IPR017452">
    <property type="entry name" value="GPCR_Rhodpsn_7TM"/>
</dbReference>
<keyword evidence="3 8" id="KW-1133">Transmembrane helix</keyword>
<evidence type="ECO:0000256" key="1">
    <source>
        <dbReference type="ARBA" id="ARBA00004141"/>
    </source>
</evidence>
<evidence type="ECO:0000313" key="10">
    <source>
        <dbReference type="EMBL" id="CAF1016376.1"/>
    </source>
</evidence>
<comment type="caution">
    <text evidence="10">The sequence shown here is derived from an EMBL/GenBank/DDBJ whole genome shotgun (WGS) entry which is preliminary data.</text>
</comment>